<dbReference type="Gene3D" id="3.30.559.10">
    <property type="entry name" value="Chloramphenicol acetyltransferase-like domain"/>
    <property type="match status" value="2"/>
</dbReference>
<dbReference type="OrthoDB" id="1862401at2759"/>
<name>A0A8K0X9Y1_9PEZI</name>
<proteinExistence type="predicted"/>
<keyword evidence="1" id="KW-0808">Transferase</keyword>
<dbReference type="InterPro" id="IPR023213">
    <property type="entry name" value="CAT-like_dom_sf"/>
</dbReference>
<evidence type="ECO:0000313" key="4">
    <source>
        <dbReference type="Proteomes" id="UP000813385"/>
    </source>
</evidence>
<sequence>MTSRVEHLTLGPLDHLPPRHYTRFAIYLPLKPGASYATAFAELQRGLRKTFLQLPWLNGKVFWQPKKTPGWRPGQLEVQYTPMAADGPAPWQFKYNELASDVDIEELRETGFPTDTFTDQEVLWAPFAPDMRKGADVFIGQANFMPGACVLCAAIFHSVADGMADVTIFKLWAAHTRGDEGGGASDLVLPADSADRGALERLWDKERSGTPLEKMDKPAAWNIVGLEAPGAAAGQKRGRCGALANKSARRWRHSMKREGGRVVLRLAIKVKGEAKAIDSLLAASTKEPELKSRMFYISPANFAALKRACAEGGQLVSGNDAVCALLWRSLMRARIAAEQAASDAADEEGDSRIEMTVDGRHHLSLPPTYLGNVVLLSRATLPRPVIAAPDTTLSQVAQVLRAAGDGISPSSALDAYSLARSLEGYDRFDERATPVAGARMLVTSLLTMPASGIGFGDRGVFANEGRAEAIRPLMGAFNKYFRICFIMPPKSYGGIEVVFNLSDAEMDILLQDEEFEKYAMQLN</sequence>
<dbReference type="GO" id="GO:0016747">
    <property type="term" value="F:acyltransferase activity, transferring groups other than amino-acyl groups"/>
    <property type="evidence" value="ECO:0007669"/>
    <property type="project" value="TreeGrafter"/>
</dbReference>
<keyword evidence="4" id="KW-1185">Reference proteome</keyword>
<dbReference type="Pfam" id="PF02458">
    <property type="entry name" value="Transferase"/>
    <property type="match status" value="1"/>
</dbReference>
<protein>
    <recommendedName>
        <fullName evidence="2">Trichothecene 3-O-acetyltransferase-like N-terminal domain-containing protein</fullName>
    </recommendedName>
</protein>
<accession>A0A8K0X9Y1</accession>
<dbReference type="PANTHER" id="PTHR31642:SF310">
    <property type="entry name" value="FATTY ALCOHOL:CAFFEOYL-COA ACYLTRANSFERASE"/>
    <property type="match status" value="1"/>
</dbReference>
<dbReference type="EMBL" id="JAGPXD010000001">
    <property type="protein sequence ID" value="KAH7376173.1"/>
    <property type="molecule type" value="Genomic_DNA"/>
</dbReference>
<dbReference type="Proteomes" id="UP000813385">
    <property type="component" value="Unassembled WGS sequence"/>
</dbReference>
<evidence type="ECO:0000256" key="1">
    <source>
        <dbReference type="ARBA" id="ARBA00022679"/>
    </source>
</evidence>
<evidence type="ECO:0000313" key="3">
    <source>
        <dbReference type="EMBL" id="KAH7376173.1"/>
    </source>
</evidence>
<gene>
    <name evidence="3" type="ORF">B0T11DRAFT_293719</name>
</gene>
<evidence type="ECO:0000259" key="2">
    <source>
        <dbReference type="Pfam" id="PF22664"/>
    </source>
</evidence>
<dbReference type="InterPro" id="IPR054710">
    <property type="entry name" value="Tri101-like_N"/>
</dbReference>
<comment type="caution">
    <text evidence="3">The sequence shown here is derived from an EMBL/GenBank/DDBJ whole genome shotgun (WGS) entry which is preliminary data.</text>
</comment>
<feature type="domain" description="Trichothecene 3-O-acetyltransferase-like N-terminal" evidence="2">
    <location>
        <begin position="21"/>
        <end position="171"/>
    </location>
</feature>
<reference evidence="3" key="1">
    <citation type="journal article" date="2021" name="Nat. Commun.">
        <title>Genetic determinants of endophytism in the Arabidopsis root mycobiome.</title>
        <authorList>
            <person name="Mesny F."/>
            <person name="Miyauchi S."/>
            <person name="Thiergart T."/>
            <person name="Pickel B."/>
            <person name="Atanasova L."/>
            <person name="Karlsson M."/>
            <person name="Huettel B."/>
            <person name="Barry K.W."/>
            <person name="Haridas S."/>
            <person name="Chen C."/>
            <person name="Bauer D."/>
            <person name="Andreopoulos W."/>
            <person name="Pangilinan J."/>
            <person name="LaButti K."/>
            <person name="Riley R."/>
            <person name="Lipzen A."/>
            <person name="Clum A."/>
            <person name="Drula E."/>
            <person name="Henrissat B."/>
            <person name="Kohler A."/>
            <person name="Grigoriev I.V."/>
            <person name="Martin F.M."/>
            <person name="Hacquard S."/>
        </authorList>
    </citation>
    <scope>NUCLEOTIDE SEQUENCE</scope>
    <source>
        <strain evidence="3">MPI-CAGE-AT-0016</strain>
    </source>
</reference>
<dbReference type="PANTHER" id="PTHR31642">
    <property type="entry name" value="TRICHOTHECENE 3-O-ACETYLTRANSFERASE"/>
    <property type="match status" value="1"/>
</dbReference>
<dbReference type="Pfam" id="PF22664">
    <property type="entry name" value="TRI-like_N"/>
    <property type="match status" value="1"/>
</dbReference>
<organism evidence="3 4">
    <name type="scientific">Plectosphaerella cucumerina</name>
    <dbReference type="NCBI Taxonomy" id="40658"/>
    <lineage>
        <taxon>Eukaryota</taxon>
        <taxon>Fungi</taxon>
        <taxon>Dikarya</taxon>
        <taxon>Ascomycota</taxon>
        <taxon>Pezizomycotina</taxon>
        <taxon>Sordariomycetes</taxon>
        <taxon>Hypocreomycetidae</taxon>
        <taxon>Glomerellales</taxon>
        <taxon>Plectosphaerellaceae</taxon>
        <taxon>Plectosphaerella</taxon>
    </lineage>
</organism>
<dbReference type="InterPro" id="IPR050317">
    <property type="entry name" value="Plant_Fungal_Acyltransferase"/>
</dbReference>
<dbReference type="AlphaFoldDB" id="A0A8K0X9Y1"/>